<evidence type="ECO:0000256" key="1">
    <source>
        <dbReference type="SAM" id="Phobius"/>
    </source>
</evidence>
<feature type="transmembrane region" description="Helical" evidence="1">
    <location>
        <begin position="55"/>
        <end position="77"/>
    </location>
</feature>
<comment type="caution">
    <text evidence="2">The sequence shown here is derived from an EMBL/GenBank/DDBJ whole genome shotgun (WGS) entry which is preliminary data.</text>
</comment>
<gene>
    <name evidence="2" type="ORF">IV88_GL000920</name>
</gene>
<evidence type="ECO:0000313" key="3">
    <source>
        <dbReference type="Proteomes" id="UP000051249"/>
    </source>
</evidence>
<reference evidence="2 3" key="1">
    <citation type="journal article" date="2015" name="Genome Announc.">
        <title>Expanding the biotechnology potential of lactobacilli through comparative genomics of 213 strains and associated genera.</title>
        <authorList>
            <person name="Sun Z."/>
            <person name="Harris H.M."/>
            <person name="McCann A."/>
            <person name="Guo C."/>
            <person name="Argimon S."/>
            <person name="Zhang W."/>
            <person name="Yang X."/>
            <person name="Jeffery I.B."/>
            <person name="Cooney J.C."/>
            <person name="Kagawa T.F."/>
            <person name="Liu W."/>
            <person name="Song Y."/>
            <person name="Salvetti E."/>
            <person name="Wrobel A."/>
            <person name="Rasinkangas P."/>
            <person name="Parkhill J."/>
            <person name="Rea M.C."/>
            <person name="O'Sullivan O."/>
            <person name="Ritari J."/>
            <person name="Douillard F.P."/>
            <person name="Paul Ross R."/>
            <person name="Yang R."/>
            <person name="Briner A.E."/>
            <person name="Felis G.E."/>
            <person name="de Vos W.M."/>
            <person name="Barrangou R."/>
            <person name="Klaenhammer T.R."/>
            <person name="Caufield P.W."/>
            <person name="Cui Y."/>
            <person name="Zhang H."/>
            <person name="O'Toole P.W."/>
        </authorList>
    </citation>
    <scope>NUCLEOTIDE SEQUENCE [LARGE SCALE GENOMIC DNA]</scope>
    <source>
        <strain evidence="2 3">DSM 23026</strain>
    </source>
</reference>
<dbReference type="PATRIC" id="fig|480391.4.peg.935"/>
<proteinExistence type="predicted"/>
<accession>A0A0R2NIJ4</accession>
<evidence type="ECO:0000313" key="2">
    <source>
        <dbReference type="EMBL" id="KRO23523.1"/>
    </source>
</evidence>
<keyword evidence="1" id="KW-0812">Transmembrane</keyword>
<sequence length="82" mass="9589">MLRRAPKLKYIKTVNDWLNQDRHFGQEAGISMGFLAILLVLYKLLTGIFTKVPFISWRAIIGVLLIFALIIVIFRIVEMRRK</sequence>
<dbReference type="AlphaFoldDB" id="A0A0R2NIJ4"/>
<keyword evidence="1" id="KW-1133">Transmembrane helix</keyword>
<name>A0A0R2NIJ4_9LACO</name>
<dbReference type="EMBL" id="JQCQ01000029">
    <property type="protein sequence ID" value="KRO23523.1"/>
    <property type="molecule type" value="Genomic_DNA"/>
</dbReference>
<protein>
    <submittedName>
        <fullName evidence="2">Uncharacterized protein</fullName>
    </submittedName>
</protein>
<dbReference type="Proteomes" id="UP000051249">
    <property type="component" value="Unassembled WGS sequence"/>
</dbReference>
<keyword evidence="1" id="KW-0472">Membrane</keyword>
<organism evidence="2 3">
    <name type="scientific">Pediococcus argentinicus</name>
    <dbReference type="NCBI Taxonomy" id="480391"/>
    <lineage>
        <taxon>Bacteria</taxon>
        <taxon>Bacillati</taxon>
        <taxon>Bacillota</taxon>
        <taxon>Bacilli</taxon>
        <taxon>Lactobacillales</taxon>
        <taxon>Lactobacillaceae</taxon>
        <taxon>Pediococcus</taxon>
    </lineage>
</organism>
<feature type="transmembrane region" description="Helical" evidence="1">
    <location>
        <begin position="28"/>
        <end position="49"/>
    </location>
</feature>
<keyword evidence="3" id="KW-1185">Reference proteome</keyword>